<dbReference type="InterPro" id="IPR036770">
    <property type="entry name" value="Ankyrin_rpt-contain_sf"/>
</dbReference>
<protein>
    <submittedName>
        <fullName evidence="1">Uncharacterized protein</fullName>
    </submittedName>
</protein>
<evidence type="ECO:0000313" key="2">
    <source>
        <dbReference type="Proteomes" id="UP001295684"/>
    </source>
</evidence>
<proteinExistence type="predicted"/>
<accession>A0AAD1U9F0</accession>
<comment type="caution">
    <text evidence="1">The sequence shown here is derived from an EMBL/GenBank/DDBJ whole genome shotgun (WGS) entry which is preliminary data.</text>
</comment>
<dbReference type="Gene3D" id="1.25.40.20">
    <property type="entry name" value="Ankyrin repeat-containing domain"/>
    <property type="match status" value="1"/>
</dbReference>
<organism evidence="1 2">
    <name type="scientific">Euplotes crassus</name>
    <dbReference type="NCBI Taxonomy" id="5936"/>
    <lineage>
        <taxon>Eukaryota</taxon>
        <taxon>Sar</taxon>
        <taxon>Alveolata</taxon>
        <taxon>Ciliophora</taxon>
        <taxon>Intramacronucleata</taxon>
        <taxon>Spirotrichea</taxon>
        <taxon>Hypotrichia</taxon>
        <taxon>Euplotida</taxon>
        <taxon>Euplotidae</taxon>
        <taxon>Moneuplotes</taxon>
    </lineage>
</organism>
<dbReference type="Proteomes" id="UP001295684">
    <property type="component" value="Unassembled WGS sequence"/>
</dbReference>
<keyword evidence="2" id="KW-1185">Reference proteome</keyword>
<gene>
    <name evidence="1" type="ORF">ECRASSUSDP1_LOCUS5880</name>
</gene>
<name>A0AAD1U9F0_EUPCR</name>
<evidence type="ECO:0000313" key="1">
    <source>
        <dbReference type="EMBL" id="CAI2364536.1"/>
    </source>
</evidence>
<dbReference type="AlphaFoldDB" id="A0AAD1U9F0"/>
<reference evidence="1" key="1">
    <citation type="submission" date="2023-07" db="EMBL/GenBank/DDBJ databases">
        <authorList>
            <consortium name="AG Swart"/>
            <person name="Singh M."/>
            <person name="Singh A."/>
            <person name="Seah K."/>
            <person name="Emmerich C."/>
        </authorList>
    </citation>
    <scope>NUCLEOTIDE SEQUENCE</scope>
    <source>
        <strain evidence="1">DP1</strain>
    </source>
</reference>
<sequence length="466" mass="54073">MSQFDEISEIPPANGLFKDSKNCTPMMIRSKDKINNCFVNKFSSRSPNLTKIPFCLEENQDFFMKPEVNYCLHEEMTAEQALDEINKSYNFGDTKVCRRLIKRFPGIFTKFNLNKIVNIFFNAIRRKDILMVKTVINDCKKCGDSDLIGLMSLTDDNGNNCSNIMFLNLWINILKSCSVIDTITHSVNNLRVRYDVCNNYNKQGMTAVLECANSGETEAIMYMKHLNMKQKALIFDFSMRNRETNESVYHLAAKNDQYHIIELFPDTNANILSLDREFRTPRQVSTHTLLLLVTLCKIEKKTVREIIHKRKVKNKLYGRNKSLKLTSSKRTSQTMDNSNSEVRQIRNFGSLFPHFLMNKANGMQFVTDISYKGECIEYSKSYEICSYSQIINDNWEKITPKQKRELLKRRLLHQNLISCQKKRSSISFSSTATSTQFINSKLSSRMSLLASSKRRKPNDDEISIEF</sequence>
<dbReference type="EMBL" id="CAMPGE010005690">
    <property type="protein sequence ID" value="CAI2364536.1"/>
    <property type="molecule type" value="Genomic_DNA"/>
</dbReference>